<organism evidence="1">
    <name type="scientific">Arundo donax</name>
    <name type="common">Giant reed</name>
    <name type="synonym">Donax arundinaceus</name>
    <dbReference type="NCBI Taxonomy" id="35708"/>
    <lineage>
        <taxon>Eukaryota</taxon>
        <taxon>Viridiplantae</taxon>
        <taxon>Streptophyta</taxon>
        <taxon>Embryophyta</taxon>
        <taxon>Tracheophyta</taxon>
        <taxon>Spermatophyta</taxon>
        <taxon>Magnoliopsida</taxon>
        <taxon>Liliopsida</taxon>
        <taxon>Poales</taxon>
        <taxon>Poaceae</taxon>
        <taxon>PACMAD clade</taxon>
        <taxon>Arundinoideae</taxon>
        <taxon>Arundineae</taxon>
        <taxon>Arundo</taxon>
    </lineage>
</organism>
<reference evidence="1" key="2">
    <citation type="journal article" date="2015" name="Data Brief">
        <title>Shoot transcriptome of the giant reed, Arundo donax.</title>
        <authorList>
            <person name="Barrero R.A."/>
            <person name="Guerrero F.D."/>
            <person name="Moolhuijzen P."/>
            <person name="Goolsby J.A."/>
            <person name="Tidwell J."/>
            <person name="Bellgard S.E."/>
            <person name="Bellgard M.I."/>
        </authorList>
    </citation>
    <scope>NUCLEOTIDE SEQUENCE</scope>
    <source>
        <tissue evidence="1">Shoot tissue taken approximately 20 cm above the soil surface</tissue>
    </source>
</reference>
<reference evidence="1" key="1">
    <citation type="submission" date="2014-09" db="EMBL/GenBank/DDBJ databases">
        <authorList>
            <person name="Magalhaes I.L.F."/>
            <person name="Oliveira U."/>
            <person name="Santos F.R."/>
            <person name="Vidigal T.H.D.A."/>
            <person name="Brescovit A.D."/>
            <person name="Santos A.J."/>
        </authorList>
    </citation>
    <scope>NUCLEOTIDE SEQUENCE</scope>
    <source>
        <tissue evidence="1">Shoot tissue taken approximately 20 cm above the soil surface</tissue>
    </source>
</reference>
<sequence length="49" mass="5558">MCLAVKLYLLILFAISIHTARGQIERILYISWSLLMVVSSACCGHFCRI</sequence>
<dbReference type="AlphaFoldDB" id="A0A0A9SYX9"/>
<name>A0A0A9SYX9_ARUDO</name>
<dbReference type="EMBL" id="GBRH01265869">
    <property type="protein sequence ID" value="JAD32026.1"/>
    <property type="molecule type" value="Transcribed_RNA"/>
</dbReference>
<protein>
    <submittedName>
        <fullName evidence="1">Uncharacterized protein</fullName>
    </submittedName>
</protein>
<accession>A0A0A9SYX9</accession>
<evidence type="ECO:0000313" key="1">
    <source>
        <dbReference type="EMBL" id="JAD32026.1"/>
    </source>
</evidence>
<proteinExistence type="predicted"/>